<evidence type="ECO:0000313" key="2">
    <source>
        <dbReference type="EMBL" id="CAI9288941.1"/>
    </source>
</evidence>
<accession>A0AA36EA87</accession>
<feature type="region of interest" description="Disordered" evidence="1">
    <location>
        <begin position="1"/>
        <end position="42"/>
    </location>
</feature>
<proteinExistence type="predicted"/>
<protein>
    <submittedName>
        <fullName evidence="2">Uncharacterized protein</fullName>
    </submittedName>
</protein>
<keyword evidence="3" id="KW-1185">Reference proteome</keyword>
<dbReference type="Proteomes" id="UP001177003">
    <property type="component" value="Chromosome 6"/>
</dbReference>
<sequence length="122" mass="12732">MTEGGERDARRDGGKRGGSEASSSRPTTGCEGGKETGPPGAMRAAVAITLEFRWVCSTEEDVEGARGSINGKGGFRCGRREGKRGKGFGLGGDRGVIWTGTASLRRFAGKSMGVCSCVLDWN</sequence>
<feature type="compositionally biased region" description="Basic and acidic residues" evidence="1">
    <location>
        <begin position="1"/>
        <end position="18"/>
    </location>
</feature>
<dbReference type="EMBL" id="OX465082">
    <property type="protein sequence ID" value="CAI9288941.1"/>
    <property type="molecule type" value="Genomic_DNA"/>
</dbReference>
<evidence type="ECO:0000256" key="1">
    <source>
        <dbReference type="SAM" id="MobiDB-lite"/>
    </source>
</evidence>
<reference evidence="2" key="1">
    <citation type="submission" date="2023-04" db="EMBL/GenBank/DDBJ databases">
        <authorList>
            <person name="Vijverberg K."/>
            <person name="Xiong W."/>
            <person name="Schranz E."/>
        </authorList>
    </citation>
    <scope>NUCLEOTIDE SEQUENCE</scope>
</reference>
<evidence type="ECO:0000313" key="3">
    <source>
        <dbReference type="Proteomes" id="UP001177003"/>
    </source>
</evidence>
<dbReference type="AlphaFoldDB" id="A0AA36EA87"/>
<name>A0AA36EA87_LACSI</name>
<organism evidence="2 3">
    <name type="scientific">Lactuca saligna</name>
    <name type="common">Willowleaf lettuce</name>
    <dbReference type="NCBI Taxonomy" id="75948"/>
    <lineage>
        <taxon>Eukaryota</taxon>
        <taxon>Viridiplantae</taxon>
        <taxon>Streptophyta</taxon>
        <taxon>Embryophyta</taxon>
        <taxon>Tracheophyta</taxon>
        <taxon>Spermatophyta</taxon>
        <taxon>Magnoliopsida</taxon>
        <taxon>eudicotyledons</taxon>
        <taxon>Gunneridae</taxon>
        <taxon>Pentapetalae</taxon>
        <taxon>asterids</taxon>
        <taxon>campanulids</taxon>
        <taxon>Asterales</taxon>
        <taxon>Asteraceae</taxon>
        <taxon>Cichorioideae</taxon>
        <taxon>Cichorieae</taxon>
        <taxon>Lactucinae</taxon>
        <taxon>Lactuca</taxon>
    </lineage>
</organism>
<gene>
    <name evidence="2" type="ORF">LSALG_LOCUS28207</name>
</gene>